<proteinExistence type="predicted"/>
<dbReference type="WBParaSite" id="JU765_v2.g2260.t1">
    <property type="protein sequence ID" value="JU765_v2.g2260.t1"/>
    <property type="gene ID" value="JU765_v2.g2260"/>
</dbReference>
<dbReference type="Proteomes" id="UP000887576">
    <property type="component" value="Unplaced"/>
</dbReference>
<name>A0AC34R0P2_9BILA</name>
<accession>A0AC34R0P2</accession>
<sequence>MTSASVVLTLFVLIFVVSVKSQYAAWPATSYSPFFDALFKAAASPVISAPSGPGLQAPAIPMHAPTTYAFAAPPVAMAAPPIAMAAPTPMAFAAPPRLLAPPAYVPAFAAPAYYASPAVIAPAAAFVPKVIPAPYGPFGRPAVAYGSNKN</sequence>
<evidence type="ECO:0000313" key="1">
    <source>
        <dbReference type="Proteomes" id="UP000887576"/>
    </source>
</evidence>
<reference evidence="2" key="1">
    <citation type="submission" date="2022-11" db="UniProtKB">
        <authorList>
            <consortium name="WormBaseParasite"/>
        </authorList>
    </citation>
    <scope>IDENTIFICATION</scope>
</reference>
<evidence type="ECO:0000313" key="2">
    <source>
        <dbReference type="WBParaSite" id="JU765_v2.g2260.t1"/>
    </source>
</evidence>
<organism evidence="1 2">
    <name type="scientific">Panagrolaimus sp. JU765</name>
    <dbReference type="NCBI Taxonomy" id="591449"/>
    <lineage>
        <taxon>Eukaryota</taxon>
        <taxon>Metazoa</taxon>
        <taxon>Ecdysozoa</taxon>
        <taxon>Nematoda</taxon>
        <taxon>Chromadorea</taxon>
        <taxon>Rhabditida</taxon>
        <taxon>Tylenchina</taxon>
        <taxon>Panagrolaimomorpha</taxon>
        <taxon>Panagrolaimoidea</taxon>
        <taxon>Panagrolaimidae</taxon>
        <taxon>Panagrolaimus</taxon>
    </lineage>
</organism>
<protein>
    <submittedName>
        <fullName evidence="2">Uncharacterized protein</fullName>
    </submittedName>
</protein>